<dbReference type="Proteomes" id="UP000285138">
    <property type="component" value="Unassembled WGS sequence"/>
</dbReference>
<evidence type="ECO:0000313" key="4">
    <source>
        <dbReference type="Proteomes" id="UP000285138"/>
    </source>
</evidence>
<dbReference type="GO" id="GO:0016020">
    <property type="term" value="C:membrane"/>
    <property type="evidence" value="ECO:0007669"/>
    <property type="project" value="InterPro"/>
</dbReference>
<dbReference type="InterPro" id="IPR003425">
    <property type="entry name" value="CCB3/YggT"/>
</dbReference>
<gene>
    <name evidence="3" type="ORF">D5R97_09900</name>
</gene>
<proteinExistence type="inferred from homology"/>
<name>A0A424Y9W7_9FIRM</name>
<comment type="similarity">
    <text evidence="1">Belongs to the YggT family.</text>
</comment>
<protein>
    <submittedName>
        <fullName evidence="3">YggT family protein</fullName>
    </submittedName>
</protein>
<keyword evidence="2" id="KW-0812">Transmembrane</keyword>
<feature type="transmembrane region" description="Helical" evidence="2">
    <location>
        <begin position="73"/>
        <end position="92"/>
    </location>
</feature>
<dbReference type="PANTHER" id="PTHR33219">
    <property type="entry name" value="YLMG HOMOLOG PROTEIN 2, CHLOROPLASTIC"/>
    <property type="match status" value="1"/>
</dbReference>
<dbReference type="Pfam" id="PF02325">
    <property type="entry name" value="CCB3_YggT"/>
    <property type="match status" value="1"/>
</dbReference>
<evidence type="ECO:0000313" key="3">
    <source>
        <dbReference type="EMBL" id="RQD73111.1"/>
    </source>
</evidence>
<keyword evidence="2" id="KW-1133">Transmembrane helix</keyword>
<reference evidence="3 4" key="1">
    <citation type="submission" date="2018-08" db="EMBL/GenBank/DDBJ databases">
        <title>The metabolism and importance of syntrophic acetate oxidation coupled to methane or sulfide production in haloalkaline environments.</title>
        <authorList>
            <person name="Timmers P.H.A."/>
            <person name="Vavourakis C.D."/>
            <person name="Sorokin D.Y."/>
            <person name="Sinninghe Damste J.S."/>
            <person name="Muyzer G."/>
            <person name="Stams A.J.M."/>
            <person name="Plugge C.M."/>
        </authorList>
    </citation>
    <scope>NUCLEOTIDE SEQUENCE [LARGE SCALE GENOMIC DNA]</scope>
    <source>
        <strain evidence="3">MSAO_Bac1</strain>
    </source>
</reference>
<evidence type="ECO:0000256" key="2">
    <source>
        <dbReference type="SAM" id="Phobius"/>
    </source>
</evidence>
<evidence type="ECO:0000256" key="1">
    <source>
        <dbReference type="ARBA" id="ARBA00010894"/>
    </source>
</evidence>
<comment type="caution">
    <text evidence="3">The sequence shown here is derived from an EMBL/GenBank/DDBJ whole genome shotgun (WGS) entry which is preliminary data.</text>
</comment>
<organism evidence="3 4">
    <name type="scientific">Candidatus Syntrophonatronum acetioxidans</name>
    <dbReference type="NCBI Taxonomy" id="1795816"/>
    <lineage>
        <taxon>Bacteria</taxon>
        <taxon>Bacillati</taxon>
        <taxon>Bacillota</taxon>
        <taxon>Clostridia</taxon>
        <taxon>Eubacteriales</taxon>
        <taxon>Syntrophomonadaceae</taxon>
        <taxon>Candidatus Syntrophonatronum</taxon>
    </lineage>
</organism>
<dbReference type="PANTHER" id="PTHR33219:SF14">
    <property type="entry name" value="PROTEIN COFACTOR ASSEMBLY OF COMPLEX C SUBUNIT B CCB3, CHLOROPLASTIC-RELATED"/>
    <property type="match status" value="1"/>
</dbReference>
<dbReference type="EMBL" id="QZAA01000278">
    <property type="protein sequence ID" value="RQD73111.1"/>
    <property type="molecule type" value="Genomic_DNA"/>
</dbReference>
<dbReference type="AlphaFoldDB" id="A0A424Y9W7"/>
<keyword evidence="2" id="KW-0472">Membrane</keyword>
<feature type="transmembrane region" description="Helical" evidence="2">
    <location>
        <begin position="12"/>
        <end position="31"/>
    </location>
</feature>
<sequence>MLVFVKNLINVAFNVLYYLLIARVILSFFAANPYGNPFLAKVKSVIFNITEPLLAPLRKIIPPVNMGGGYLDLSPLIALIVLSILRSVLLSIL</sequence>
<accession>A0A424Y9W7</accession>